<gene>
    <name evidence="4" type="primary">ssb</name>
    <name evidence="5" type="ORF">CD158_01315</name>
    <name evidence="4" type="ORF">QYH67_11575</name>
</gene>
<dbReference type="InterPro" id="IPR012340">
    <property type="entry name" value="NA-bd_OB-fold"/>
</dbReference>
<dbReference type="Proteomes" id="UP001171687">
    <property type="component" value="Unassembled WGS sequence"/>
</dbReference>
<reference evidence="4" key="2">
    <citation type="submission" date="2023-07" db="EMBL/GenBank/DDBJ databases">
        <title>Evaluation of the beneficial properties of pineapple isolates.</title>
        <authorList>
            <person name="Adefiranye O."/>
        </authorList>
    </citation>
    <scope>NUCLEOTIDE SEQUENCE</scope>
    <source>
        <strain evidence="4">PAPLE_T1</strain>
    </source>
</reference>
<protein>
    <recommendedName>
        <fullName evidence="2 3">Single-stranded DNA-binding protein</fullName>
        <shortName evidence="2">SSB</shortName>
    </recommendedName>
</protein>
<evidence type="ECO:0000313" key="5">
    <source>
        <dbReference type="EMBL" id="PNZ69192.1"/>
    </source>
</evidence>
<evidence type="ECO:0000313" key="4">
    <source>
        <dbReference type="EMBL" id="MDN4534190.1"/>
    </source>
</evidence>
<sequence>MVNTIVIVGRLTKDPKFIEKEDTQFATFCVAVERNYKDKDQQRPVDFLFCKAFGRIANNIATFTEQGSLVGITGQMHSRTFEKEDQTHFVSELYVEKIKFLSSKPDKQTSPMQDAATFNVEHEEDISIEHLIPFKNIDSIERI</sequence>
<comment type="subunit">
    <text evidence="2">Homotetramer.</text>
</comment>
<organism evidence="5 6">
    <name type="scientific">Staphylococcus auricularis</name>
    <dbReference type="NCBI Taxonomy" id="29379"/>
    <lineage>
        <taxon>Bacteria</taxon>
        <taxon>Bacillati</taxon>
        <taxon>Bacillota</taxon>
        <taxon>Bacilli</taxon>
        <taxon>Bacillales</taxon>
        <taxon>Staphylococcaceae</taxon>
        <taxon>Staphylococcus</taxon>
    </lineage>
</organism>
<comment type="caution">
    <text evidence="5">The sequence shown here is derived from an EMBL/GenBank/DDBJ whole genome shotgun (WGS) entry which is preliminary data.</text>
</comment>
<dbReference type="Gene3D" id="2.40.50.140">
    <property type="entry name" value="Nucleic acid-binding proteins"/>
    <property type="match status" value="1"/>
</dbReference>
<evidence type="ECO:0000256" key="2">
    <source>
        <dbReference type="HAMAP-Rule" id="MF_00984"/>
    </source>
</evidence>
<keyword evidence="1 2" id="KW-0238">DNA-binding</keyword>
<evidence type="ECO:0000256" key="3">
    <source>
        <dbReference type="RuleBase" id="RU000524"/>
    </source>
</evidence>
<accession>A0AAP8PQY9</accession>
<evidence type="ECO:0000313" key="6">
    <source>
        <dbReference type="Proteomes" id="UP000242470"/>
    </source>
</evidence>
<dbReference type="EMBL" id="PPQW01000005">
    <property type="protein sequence ID" value="PNZ69192.1"/>
    <property type="molecule type" value="Genomic_DNA"/>
</dbReference>
<dbReference type="HAMAP" id="MF_00984">
    <property type="entry name" value="SSB"/>
    <property type="match status" value="1"/>
</dbReference>
<dbReference type="CDD" id="cd04496">
    <property type="entry name" value="SSB_OBF"/>
    <property type="match status" value="1"/>
</dbReference>
<dbReference type="GeneID" id="64981693"/>
<dbReference type="GO" id="GO:0003697">
    <property type="term" value="F:single-stranded DNA binding"/>
    <property type="evidence" value="ECO:0007669"/>
    <property type="project" value="UniProtKB-UniRule"/>
</dbReference>
<dbReference type="GO" id="GO:0006260">
    <property type="term" value="P:DNA replication"/>
    <property type="evidence" value="ECO:0007669"/>
    <property type="project" value="InterPro"/>
</dbReference>
<dbReference type="AlphaFoldDB" id="A0AAP8PQY9"/>
<dbReference type="NCBIfam" id="TIGR00621">
    <property type="entry name" value="ssb"/>
    <property type="match status" value="1"/>
</dbReference>
<name>A0AAP8PQY9_9STAP</name>
<dbReference type="Proteomes" id="UP000242470">
    <property type="component" value="Unassembled WGS sequence"/>
</dbReference>
<dbReference type="InterPro" id="IPR011344">
    <property type="entry name" value="ssDNA-bd"/>
</dbReference>
<dbReference type="Pfam" id="PF00436">
    <property type="entry name" value="SSB"/>
    <property type="match status" value="1"/>
</dbReference>
<dbReference type="EMBL" id="JAUHQC010000016">
    <property type="protein sequence ID" value="MDN4534190.1"/>
    <property type="molecule type" value="Genomic_DNA"/>
</dbReference>
<dbReference type="SUPFAM" id="SSF50249">
    <property type="entry name" value="Nucleic acid-binding proteins"/>
    <property type="match status" value="1"/>
</dbReference>
<evidence type="ECO:0000256" key="1">
    <source>
        <dbReference type="ARBA" id="ARBA00023125"/>
    </source>
</evidence>
<comment type="caution">
    <text evidence="2">Lacks conserved residue(s) required for the propagation of feature annotation.</text>
</comment>
<dbReference type="InterPro" id="IPR000424">
    <property type="entry name" value="Primosome_PriB/ssb"/>
</dbReference>
<dbReference type="RefSeq" id="WP_059107880.1">
    <property type="nucleotide sequence ID" value="NZ_AP024589.1"/>
</dbReference>
<reference evidence="5 6" key="1">
    <citation type="submission" date="2017-08" db="EMBL/GenBank/DDBJ databases">
        <title>Draft genome sequences of 64 type strains of genus Staph aureus.</title>
        <authorList>
            <person name="Cole K."/>
            <person name="Golubchik T."/>
            <person name="Russell J."/>
            <person name="Foster D."/>
            <person name="Llewelyn M."/>
            <person name="Wilson D."/>
            <person name="Crook D."/>
            <person name="Paul J."/>
        </authorList>
    </citation>
    <scope>NUCLEOTIDE SEQUENCE [LARGE SCALE GENOMIC DNA]</scope>
    <source>
        <strain evidence="5 6">NCTC 12101</strain>
    </source>
</reference>
<proteinExistence type="inferred from homology"/>
<dbReference type="PROSITE" id="PS50935">
    <property type="entry name" value="SSB"/>
    <property type="match status" value="1"/>
</dbReference>